<sequence>MGWQPTTQAALEDAARAAIVAAFPLVVGRSYDPRPVPNETVPAFAIRVEHENAEPAGLNTTARLISGTIRAVLWVKAPETDRLDLADLADHIRAVILADSVLANLTGSLDPSDNETEIQTEAERFARIECLFAAQWLESPTETPSILARFGLA</sequence>
<evidence type="ECO:0000313" key="2">
    <source>
        <dbReference type="Proteomes" id="UP001138661"/>
    </source>
</evidence>
<reference evidence="1" key="1">
    <citation type="submission" date="2021-07" db="EMBL/GenBank/DDBJ databases">
        <title>Roseobacter insulae sp. nov., isolated from a tidal flat.</title>
        <authorList>
            <person name="Park S."/>
            <person name="Yoon J.-H."/>
        </authorList>
    </citation>
    <scope>NUCLEOTIDE SEQUENCE</scope>
    <source>
        <strain evidence="1">YSTF-M11</strain>
    </source>
</reference>
<evidence type="ECO:0000313" key="1">
    <source>
        <dbReference type="EMBL" id="MBW4709565.1"/>
    </source>
</evidence>
<accession>A0A9X1FWW7</accession>
<comment type="caution">
    <text evidence="1">The sequence shown here is derived from an EMBL/GenBank/DDBJ whole genome shotgun (WGS) entry which is preliminary data.</text>
</comment>
<dbReference type="RefSeq" id="WP_219505262.1">
    <property type="nucleotide sequence ID" value="NZ_JAHXDN010000005.1"/>
</dbReference>
<name>A0A9X1FWW7_9RHOB</name>
<proteinExistence type="predicted"/>
<organism evidence="1 2">
    <name type="scientific">Roseobacter insulae</name>
    <dbReference type="NCBI Taxonomy" id="2859783"/>
    <lineage>
        <taxon>Bacteria</taxon>
        <taxon>Pseudomonadati</taxon>
        <taxon>Pseudomonadota</taxon>
        <taxon>Alphaproteobacteria</taxon>
        <taxon>Rhodobacterales</taxon>
        <taxon>Roseobacteraceae</taxon>
        <taxon>Roseobacter</taxon>
    </lineage>
</organism>
<dbReference type="Proteomes" id="UP001138661">
    <property type="component" value="Unassembled WGS sequence"/>
</dbReference>
<keyword evidence="2" id="KW-1185">Reference proteome</keyword>
<dbReference type="AlphaFoldDB" id="A0A9X1FWW7"/>
<gene>
    <name evidence="1" type="ORF">KX928_17400</name>
</gene>
<protein>
    <submittedName>
        <fullName evidence="1">Uncharacterized protein</fullName>
    </submittedName>
</protein>
<dbReference type="EMBL" id="JAHXDN010000005">
    <property type="protein sequence ID" value="MBW4709565.1"/>
    <property type="molecule type" value="Genomic_DNA"/>
</dbReference>